<dbReference type="InterPro" id="IPR046816">
    <property type="entry name" value="MmeI_Mtase"/>
</dbReference>
<comment type="caution">
    <text evidence="7">The sequence shown here is derived from an EMBL/GenBank/DDBJ whole genome shotgun (WGS) entry which is preliminary data.</text>
</comment>
<dbReference type="EC" id="2.1.1.72" evidence="1"/>
<dbReference type="GO" id="GO:0009007">
    <property type="term" value="F:site-specific DNA-methyltransferase (adenine-specific) activity"/>
    <property type="evidence" value="ECO:0007669"/>
    <property type="project" value="UniProtKB-EC"/>
</dbReference>
<protein>
    <recommendedName>
        <fullName evidence="1">site-specific DNA-methyltransferase (adenine-specific)</fullName>
        <ecNumber evidence="1">2.1.1.72</ecNumber>
    </recommendedName>
</protein>
<dbReference type="InterPro" id="IPR029063">
    <property type="entry name" value="SAM-dependent_MTases_sf"/>
</dbReference>
<dbReference type="Gene3D" id="3.40.50.150">
    <property type="entry name" value="Vaccinia Virus protein VP39"/>
    <property type="match status" value="1"/>
</dbReference>
<dbReference type="PANTHER" id="PTHR33841">
    <property type="entry name" value="DNA METHYLTRANSFERASE YEEA-RELATED"/>
    <property type="match status" value="1"/>
</dbReference>
<dbReference type="PANTHER" id="PTHR33841:SF1">
    <property type="entry name" value="DNA METHYLTRANSFERASE A"/>
    <property type="match status" value="1"/>
</dbReference>
<sequence length="954" mass="105583">MQASDFIRKWEKSELKESAAAQSHFVDLCHLLGVETPTDADAVGDTYCFEKGATKSTGGQGFADVWKKGCFGWEYKGPKANLDAAHNQLLHYAVALENPPLLIVSDTKTIIVRTNWTNTVSEKHEIALTDLLDADKRELLRNCFINPAALKPKRTRDDLTREAANEFSALAQRLRERGHEPETVAHFVNRLVFCMFAEDVGLLPNKMFERAVEFALKEPDKAQQFLTKLFAAMNAGGEVGFEAVPWFNGGLFDTEEALPLDKEDARLVHKAAKLFWGDIDPSILGTLFERGLDPSKRSQLGAHYTDRDKIMMIVRPVIIEPLEAEWAEARAKITEEMEKSRSAKSAGAKTQAYNRAVKAHSEFVEKLAEFRVLDPACGSGNFLYLSLKALKDIEHKANVEAEALGLPRGFPRVGPEAVKGIELNPYAAELARVSIWIGEIQWMRANGFEATTNPILKPLNNIVCRDAVLNPDGTRAEWPEADVVVGNPPFLGNKRMIDSLGEAYTAMLRSAWPQVPGGVDLVAYWFVKAWEMIQANRLKRAGLVATNSIRGGVGREVLKPIVDVGGIFDAWGDQRWVVDGAAVRVSILSFGRAFVGKPRLDGRVAAMIGSDLSEVTGEDEVTTAHPLKQNAGISFQGVSKVGPFEVSGEIARTLLELPLNPNGLKNSAVIKPWITGTDLAKRAGDVWIIDFGTAATLTDCAFFEAPFHIIEEKVKPFRQGSRRAAYKEKWWLHGEARPGMRKALAGMPRYIATPKVSRHRFFVLQDRSVLASNLVIAIARDDLTSLGVLSSSVHEVWSLKLGQWIGVGNDPTYTPTSTFETFPFPEGLTPNVPAADYADDPCAQAIAKAAARLTELRENWLNPPDLVKRVPEVVPGYPDRILPVDEKAGAILKKRTLTNLYNERPAWLDHAHRDLDRAVAAAYGWEADFEAGLLTDDEILKRLFELNQERAAKQ</sequence>
<evidence type="ECO:0000256" key="1">
    <source>
        <dbReference type="ARBA" id="ARBA00011900"/>
    </source>
</evidence>
<gene>
    <name evidence="7" type="ORF">DCG58_05835</name>
</gene>
<reference evidence="7 8" key="1">
    <citation type="journal article" date="2018" name="Nat. Biotechnol.">
        <title>A standardized bacterial taxonomy based on genome phylogeny substantially revises the tree of life.</title>
        <authorList>
            <person name="Parks D.H."/>
            <person name="Chuvochina M."/>
            <person name="Waite D.W."/>
            <person name="Rinke C."/>
            <person name="Skarshewski A."/>
            <person name="Chaumeil P.A."/>
            <person name="Hugenholtz P."/>
        </authorList>
    </citation>
    <scope>NUCLEOTIDE SEQUENCE [LARGE SCALE GENOMIC DNA]</scope>
    <source>
        <strain evidence="7">UBA8733</strain>
    </source>
</reference>
<dbReference type="PROSITE" id="PS00092">
    <property type="entry name" value="N6_MTASE"/>
    <property type="match status" value="1"/>
</dbReference>
<dbReference type="EMBL" id="DMAN01000127">
    <property type="protein sequence ID" value="HAE26661.1"/>
    <property type="molecule type" value="Genomic_DNA"/>
</dbReference>
<evidence type="ECO:0000313" key="7">
    <source>
        <dbReference type="EMBL" id="HAE26661.1"/>
    </source>
</evidence>
<evidence type="ECO:0000256" key="4">
    <source>
        <dbReference type="ARBA" id="ARBA00047942"/>
    </source>
</evidence>
<evidence type="ECO:0000256" key="2">
    <source>
        <dbReference type="ARBA" id="ARBA00022603"/>
    </source>
</evidence>
<dbReference type="Pfam" id="PF20465">
    <property type="entry name" value="MmeI_hel"/>
    <property type="match status" value="1"/>
</dbReference>
<evidence type="ECO:0000313" key="8">
    <source>
        <dbReference type="Proteomes" id="UP000259610"/>
    </source>
</evidence>
<keyword evidence="2 7" id="KW-0489">Methyltransferase</keyword>
<dbReference type="AlphaFoldDB" id="A0A3B9GW55"/>
<keyword evidence="3 7" id="KW-0808">Transferase</keyword>
<dbReference type="SUPFAM" id="SSF53335">
    <property type="entry name" value="S-adenosyl-L-methionine-dependent methyltransferases"/>
    <property type="match status" value="1"/>
</dbReference>
<comment type="catalytic activity">
    <reaction evidence="4">
        <text>a 2'-deoxyadenosine in DNA + S-adenosyl-L-methionine = an N(6)-methyl-2'-deoxyadenosine in DNA + S-adenosyl-L-homocysteine + H(+)</text>
        <dbReference type="Rhea" id="RHEA:15197"/>
        <dbReference type="Rhea" id="RHEA-COMP:12418"/>
        <dbReference type="Rhea" id="RHEA-COMP:12419"/>
        <dbReference type="ChEBI" id="CHEBI:15378"/>
        <dbReference type="ChEBI" id="CHEBI:57856"/>
        <dbReference type="ChEBI" id="CHEBI:59789"/>
        <dbReference type="ChEBI" id="CHEBI:90615"/>
        <dbReference type="ChEBI" id="CHEBI:90616"/>
        <dbReference type="EC" id="2.1.1.72"/>
    </reaction>
</comment>
<evidence type="ECO:0000259" key="6">
    <source>
        <dbReference type="Pfam" id="PF20473"/>
    </source>
</evidence>
<accession>A0A3B9GW55</accession>
<dbReference type="InterPro" id="IPR046819">
    <property type="entry name" value="MmeI_hel"/>
</dbReference>
<dbReference type="InterPro" id="IPR002052">
    <property type="entry name" value="DNA_methylase_N6_adenine_CS"/>
</dbReference>
<dbReference type="Proteomes" id="UP000259610">
    <property type="component" value="Unassembled WGS sequence"/>
</dbReference>
<name>A0A3B9GW55_9PROT</name>
<dbReference type="Pfam" id="PF20473">
    <property type="entry name" value="MmeI_Mtase"/>
    <property type="match status" value="1"/>
</dbReference>
<evidence type="ECO:0000256" key="3">
    <source>
        <dbReference type="ARBA" id="ARBA00022679"/>
    </source>
</evidence>
<dbReference type="InterPro" id="IPR050953">
    <property type="entry name" value="N4_N6_ade-DNA_methylase"/>
</dbReference>
<feature type="domain" description="MmeI-like DNA-methyltransferase" evidence="6">
    <location>
        <begin position="358"/>
        <end position="558"/>
    </location>
</feature>
<dbReference type="GO" id="GO:0032259">
    <property type="term" value="P:methylation"/>
    <property type="evidence" value="ECO:0007669"/>
    <property type="project" value="UniProtKB-KW"/>
</dbReference>
<organism evidence="7 8">
    <name type="scientific">Hyphomonas adhaerens</name>
    <dbReference type="NCBI Taxonomy" id="81029"/>
    <lineage>
        <taxon>Bacteria</taxon>
        <taxon>Pseudomonadati</taxon>
        <taxon>Pseudomonadota</taxon>
        <taxon>Alphaproteobacteria</taxon>
        <taxon>Hyphomonadales</taxon>
        <taxon>Hyphomonadaceae</taxon>
        <taxon>Hyphomonas</taxon>
    </lineage>
</organism>
<feature type="domain" description="MmeI-like helicase spacer" evidence="5">
    <location>
        <begin position="183"/>
        <end position="252"/>
    </location>
</feature>
<dbReference type="PRINTS" id="PR00507">
    <property type="entry name" value="N12N6MTFRASE"/>
</dbReference>
<proteinExistence type="predicted"/>
<dbReference type="GO" id="GO:0003676">
    <property type="term" value="F:nucleic acid binding"/>
    <property type="evidence" value="ECO:0007669"/>
    <property type="project" value="InterPro"/>
</dbReference>
<evidence type="ECO:0000259" key="5">
    <source>
        <dbReference type="Pfam" id="PF20465"/>
    </source>
</evidence>